<organism evidence="2 3">
    <name type="scientific">Phocaeicola salanitronis (strain DSM 18170 / JCM 13657 / CCUG 60908 / BL78)</name>
    <name type="common">Bacteroides salanitronis</name>
    <dbReference type="NCBI Taxonomy" id="667015"/>
    <lineage>
        <taxon>Bacteria</taxon>
        <taxon>Pseudomonadati</taxon>
        <taxon>Bacteroidota</taxon>
        <taxon>Bacteroidia</taxon>
        <taxon>Bacteroidales</taxon>
        <taxon>Bacteroidaceae</taxon>
        <taxon>Phocaeicola</taxon>
    </lineage>
</organism>
<gene>
    <name evidence="2" type="ordered locus">Bacsa_0069</name>
</gene>
<keyword evidence="1" id="KW-1133">Transmembrane helix</keyword>
<dbReference type="OrthoDB" id="1100816at2"/>
<proteinExistence type="predicted"/>
<feature type="transmembrane region" description="Helical" evidence="1">
    <location>
        <begin position="131"/>
        <end position="151"/>
    </location>
</feature>
<dbReference type="EMBL" id="CP002530">
    <property type="protein sequence ID" value="ADY34682.1"/>
    <property type="molecule type" value="Genomic_DNA"/>
</dbReference>
<feature type="transmembrane region" description="Helical" evidence="1">
    <location>
        <begin position="420"/>
        <end position="436"/>
    </location>
</feature>
<feature type="transmembrane region" description="Helical" evidence="1">
    <location>
        <begin position="78"/>
        <end position="96"/>
    </location>
</feature>
<protein>
    <recommendedName>
        <fullName evidence="4">O-antigen polymerase</fullName>
    </recommendedName>
</protein>
<keyword evidence="1" id="KW-0812">Transmembrane</keyword>
<dbReference type="HOGENOM" id="CLU_617982_0_0_10"/>
<sequence length="443" mass="51626">MISLIVFFLMLVLYKRHRAWSLFLFFICLGNGCSIFPYGEGTFKIDDMSLAFILLICGYHVAIRDWSFFSLDRLAKRVWWMLAFIMAVTLFSIIYYEVPYVYVIRMARFHLFVLAYFIIRDQSYTDLVKTFRMLGTLTFVTAILFIFQLPLNQSLLLNTKDVVASADYGGFSRFTNMPPYANMFLFLSVFTGKTFVLWRFKQKLLVPGTYVLMRLATMGRTSILITMASLLLGICWKRKEYFKWVVLGFILLTPVLVIVQTSFQNRGTGGDIEGIFRGEYKNYATGYKGQGEETTLLYRVAWFYERATYLSERPLPEQLMGLPYIPDDEPIMRKYCRFAVNSYDGTNDSQVLRSYDIAWGNCVTQFGILGTIILLCLWGYIGLYFYRYRNHPLAFASLILFISFFVGSIAGMSFTQLKDIVIYYALFVLLQKTMAVERRKRIR</sequence>
<dbReference type="Proteomes" id="UP000007486">
    <property type="component" value="Chromosome"/>
</dbReference>
<feature type="transmembrane region" description="Helical" evidence="1">
    <location>
        <begin position="393"/>
        <end position="414"/>
    </location>
</feature>
<evidence type="ECO:0000313" key="3">
    <source>
        <dbReference type="Proteomes" id="UP000007486"/>
    </source>
</evidence>
<dbReference type="KEGG" id="bsa:Bacsa_0069"/>
<dbReference type="AlphaFoldDB" id="F0R4J2"/>
<accession>F0R4J2</accession>
<feature type="transmembrane region" description="Helical" evidence="1">
    <location>
        <begin position="366"/>
        <end position="386"/>
    </location>
</feature>
<feature type="transmembrane region" description="Helical" evidence="1">
    <location>
        <begin position="50"/>
        <end position="66"/>
    </location>
</feature>
<reference evidence="2 3" key="1">
    <citation type="journal article" date="2011" name="Stand. Genomic Sci.">
        <title>Complete genome sequence of Bacteroides salanitronis type strain (BL78).</title>
        <authorList>
            <person name="Gronow S."/>
            <person name="Held B."/>
            <person name="Lucas S."/>
            <person name="Lapidus A."/>
            <person name="Del Rio T.G."/>
            <person name="Nolan M."/>
            <person name="Tice H."/>
            <person name="Deshpande S."/>
            <person name="Cheng J.F."/>
            <person name="Pitluck S."/>
            <person name="Liolios K."/>
            <person name="Pagani I."/>
            <person name="Ivanova N."/>
            <person name="Mavromatis K."/>
            <person name="Pati A."/>
            <person name="Tapia R."/>
            <person name="Han C."/>
            <person name="Goodwin L."/>
            <person name="Chen A."/>
            <person name="Palaniappan K."/>
            <person name="Land M."/>
            <person name="Hauser L."/>
            <person name="Chang Y.J."/>
            <person name="Jeffries C.D."/>
            <person name="Brambilla E.M."/>
            <person name="Rohde M."/>
            <person name="Goker M."/>
            <person name="Detter J.C."/>
            <person name="Woyke T."/>
            <person name="Bristow J."/>
            <person name="Markowitz V."/>
            <person name="Hugenholtz P."/>
            <person name="Kyrpides N.C."/>
            <person name="Klenk H.P."/>
            <person name="Eisen J.A."/>
        </authorList>
    </citation>
    <scope>NUCLEOTIDE SEQUENCE [LARGE SCALE GENOMIC DNA]</scope>
    <source>
        <strain evidence="2 3">DSM 18170</strain>
    </source>
</reference>
<name>F0R4J2_PHOSB</name>
<dbReference type="eggNOG" id="ENOG5033N42">
    <property type="taxonomic scope" value="Bacteria"/>
</dbReference>
<evidence type="ECO:0008006" key="4">
    <source>
        <dbReference type="Google" id="ProtNLM"/>
    </source>
</evidence>
<dbReference type="STRING" id="667015.Bacsa_0069"/>
<evidence type="ECO:0000256" key="1">
    <source>
        <dbReference type="SAM" id="Phobius"/>
    </source>
</evidence>
<dbReference type="RefSeq" id="WP_013616144.1">
    <property type="nucleotide sequence ID" value="NC_015164.1"/>
</dbReference>
<feature type="transmembrane region" description="Helical" evidence="1">
    <location>
        <begin position="211"/>
        <end position="232"/>
    </location>
</feature>
<feature type="transmembrane region" description="Helical" evidence="1">
    <location>
        <begin position="244"/>
        <end position="263"/>
    </location>
</feature>
<keyword evidence="3" id="KW-1185">Reference proteome</keyword>
<feature type="transmembrane region" description="Helical" evidence="1">
    <location>
        <begin position="20"/>
        <end position="38"/>
    </location>
</feature>
<evidence type="ECO:0000313" key="2">
    <source>
        <dbReference type="EMBL" id="ADY34682.1"/>
    </source>
</evidence>
<keyword evidence="1" id="KW-0472">Membrane</keyword>